<comment type="caution">
    <text evidence="1">The sequence shown here is derived from an EMBL/GenBank/DDBJ whole genome shotgun (WGS) entry which is preliminary data.</text>
</comment>
<accession>A0ACB8AVH2</accession>
<name>A0ACB8AVH2_9AGAM</name>
<proteinExistence type="predicted"/>
<feature type="non-terminal residue" evidence="1">
    <location>
        <position position="83"/>
    </location>
</feature>
<feature type="non-terminal residue" evidence="1">
    <location>
        <position position="1"/>
    </location>
</feature>
<gene>
    <name evidence="1" type="ORF">BV22DRAFT_980834</name>
</gene>
<protein>
    <submittedName>
        <fullName evidence="1">Uncharacterized protein</fullName>
    </submittedName>
</protein>
<dbReference type="EMBL" id="MU267155">
    <property type="protein sequence ID" value="KAH7917262.1"/>
    <property type="molecule type" value="Genomic_DNA"/>
</dbReference>
<keyword evidence="2" id="KW-1185">Reference proteome</keyword>
<evidence type="ECO:0000313" key="1">
    <source>
        <dbReference type="EMBL" id="KAH7917262.1"/>
    </source>
</evidence>
<evidence type="ECO:0000313" key="2">
    <source>
        <dbReference type="Proteomes" id="UP000790709"/>
    </source>
</evidence>
<organism evidence="1 2">
    <name type="scientific">Leucogyrophana mollusca</name>
    <dbReference type="NCBI Taxonomy" id="85980"/>
    <lineage>
        <taxon>Eukaryota</taxon>
        <taxon>Fungi</taxon>
        <taxon>Dikarya</taxon>
        <taxon>Basidiomycota</taxon>
        <taxon>Agaricomycotina</taxon>
        <taxon>Agaricomycetes</taxon>
        <taxon>Agaricomycetidae</taxon>
        <taxon>Boletales</taxon>
        <taxon>Boletales incertae sedis</taxon>
        <taxon>Leucogyrophana</taxon>
    </lineage>
</organism>
<dbReference type="Proteomes" id="UP000790709">
    <property type="component" value="Unassembled WGS sequence"/>
</dbReference>
<reference evidence="1" key="1">
    <citation type="journal article" date="2021" name="New Phytol.">
        <title>Evolutionary innovations through gain and loss of genes in the ectomycorrhizal Boletales.</title>
        <authorList>
            <person name="Wu G."/>
            <person name="Miyauchi S."/>
            <person name="Morin E."/>
            <person name="Kuo A."/>
            <person name="Drula E."/>
            <person name="Varga T."/>
            <person name="Kohler A."/>
            <person name="Feng B."/>
            <person name="Cao Y."/>
            <person name="Lipzen A."/>
            <person name="Daum C."/>
            <person name="Hundley H."/>
            <person name="Pangilinan J."/>
            <person name="Johnson J."/>
            <person name="Barry K."/>
            <person name="LaButti K."/>
            <person name="Ng V."/>
            <person name="Ahrendt S."/>
            <person name="Min B."/>
            <person name="Choi I.G."/>
            <person name="Park H."/>
            <person name="Plett J.M."/>
            <person name="Magnuson J."/>
            <person name="Spatafora J.W."/>
            <person name="Nagy L.G."/>
            <person name="Henrissat B."/>
            <person name="Grigoriev I.V."/>
            <person name="Yang Z.L."/>
            <person name="Xu J."/>
            <person name="Martin F.M."/>
        </authorList>
    </citation>
    <scope>NUCLEOTIDE SEQUENCE</scope>
    <source>
        <strain evidence="1">KUC20120723A-06</strain>
    </source>
</reference>
<sequence>WNNAETDALVDYLHEHRGERGDGGGFKEQTYNAAAIAIAIHRTAGPEKTGKMVLTKWNAIFNAVEAYRGLSGTHWDNVHGATI</sequence>